<evidence type="ECO:0000256" key="3">
    <source>
        <dbReference type="ARBA" id="ARBA00023170"/>
    </source>
</evidence>
<dbReference type="AlphaFoldDB" id="A0A0R3PZH8"/>
<dbReference type="WBParaSite" id="ACOC_0001196901-mRNA-1">
    <property type="protein sequence ID" value="ACOC_0001196901-mRNA-1"/>
    <property type="gene ID" value="ACOC_0001196901"/>
</dbReference>
<keyword evidence="2" id="KW-0804">Transcription</keyword>
<dbReference type="STRING" id="334426.A0A0R3PZH8"/>
<dbReference type="EMBL" id="UYYA01004849">
    <property type="protein sequence ID" value="VDM63555.1"/>
    <property type="molecule type" value="Genomic_DNA"/>
</dbReference>
<gene>
    <name evidence="4" type="ORF">ACOC_LOCUS11970</name>
</gene>
<keyword evidence="3" id="KW-0675">Receptor</keyword>
<evidence type="ECO:0000313" key="4">
    <source>
        <dbReference type="EMBL" id="VDM63555.1"/>
    </source>
</evidence>
<keyword evidence="1" id="KW-0805">Transcription regulation</keyword>
<evidence type="ECO:0000256" key="1">
    <source>
        <dbReference type="ARBA" id="ARBA00023015"/>
    </source>
</evidence>
<organism evidence="6">
    <name type="scientific">Angiostrongylus costaricensis</name>
    <name type="common">Nematode worm</name>
    <dbReference type="NCBI Taxonomy" id="334426"/>
    <lineage>
        <taxon>Eukaryota</taxon>
        <taxon>Metazoa</taxon>
        <taxon>Ecdysozoa</taxon>
        <taxon>Nematoda</taxon>
        <taxon>Chromadorea</taxon>
        <taxon>Rhabditida</taxon>
        <taxon>Rhabditina</taxon>
        <taxon>Rhabditomorpha</taxon>
        <taxon>Strongyloidea</taxon>
        <taxon>Metastrongylidae</taxon>
        <taxon>Angiostrongylus</taxon>
    </lineage>
</organism>
<accession>A0A0R3PZH8</accession>
<protein>
    <submittedName>
        <fullName evidence="6">NR LBD domain-containing protein</fullName>
    </submittedName>
</protein>
<reference evidence="6" key="1">
    <citation type="submission" date="2017-02" db="UniProtKB">
        <authorList>
            <consortium name="WormBaseParasite"/>
        </authorList>
    </citation>
    <scope>IDENTIFICATION</scope>
</reference>
<name>A0A0R3PZH8_ANGCS</name>
<dbReference type="Proteomes" id="UP000267027">
    <property type="component" value="Unassembled WGS sequence"/>
</dbReference>
<dbReference type="InterPro" id="IPR035500">
    <property type="entry name" value="NHR-like_dom_sf"/>
</dbReference>
<sequence>MYKKKNVLKRKHYTINSDENFVLMLDIKQLLLEDHHRLISTLLLIDRTTSGGSGRSPLFLSFISLAKVIDELEILDGYRTEWQVQDSERRLLTWAIHWARKVASMENTMNNIDNVSFRSAVKTLQNCIPTFEMNDSDARSLSSDGEAAARALRDSVLSVLYRHCIDYGEQQKTAARLTKILLSLPQLHKLDVSLFFSHSASCSPSSSAMSS</sequence>
<dbReference type="SUPFAM" id="SSF48508">
    <property type="entry name" value="Nuclear receptor ligand-binding domain"/>
    <property type="match status" value="1"/>
</dbReference>
<dbReference type="Gene3D" id="1.10.565.10">
    <property type="entry name" value="Retinoid X Receptor"/>
    <property type="match status" value="1"/>
</dbReference>
<reference evidence="4 5" key="2">
    <citation type="submission" date="2018-11" db="EMBL/GenBank/DDBJ databases">
        <authorList>
            <consortium name="Pathogen Informatics"/>
        </authorList>
    </citation>
    <scope>NUCLEOTIDE SEQUENCE [LARGE SCALE GENOMIC DNA]</scope>
    <source>
        <strain evidence="4 5">Costa Rica</strain>
    </source>
</reference>
<evidence type="ECO:0000256" key="2">
    <source>
        <dbReference type="ARBA" id="ARBA00023163"/>
    </source>
</evidence>
<proteinExistence type="predicted"/>
<keyword evidence="5" id="KW-1185">Reference proteome</keyword>
<evidence type="ECO:0000313" key="5">
    <source>
        <dbReference type="Proteomes" id="UP000267027"/>
    </source>
</evidence>
<evidence type="ECO:0000313" key="6">
    <source>
        <dbReference type="WBParaSite" id="ACOC_0001196901-mRNA-1"/>
    </source>
</evidence>
<dbReference type="OrthoDB" id="5771769at2759"/>